<keyword evidence="3" id="KW-1185">Reference proteome</keyword>
<dbReference type="Proteomes" id="UP000240317">
    <property type="component" value="Unassembled WGS sequence"/>
</dbReference>
<feature type="transmembrane region" description="Helical" evidence="1">
    <location>
        <begin position="43"/>
        <end position="61"/>
    </location>
</feature>
<evidence type="ECO:0000256" key="1">
    <source>
        <dbReference type="SAM" id="Phobius"/>
    </source>
</evidence>
<protein>
    <submittedName>
        <fullName evidence="2">Uncharacterized protein</fullName>
    </submittedName>
</protein>
<keyword evidence="1" id="KW-0812">Transmembrane</keyword>
<gene>
    <name evidence="2" type="ORF">C8263_18365</name>
</gene>
<proteinExistence type="predicted"/>
<dbReference type="EMBL" id="PYSV01000038">
    <property type="protein sequence ID" value="PTA66360.1"/>
    <property type="molecule type" value="Genomic_DNA"/>
</dbReference>
<sequence>MRAFKPLQTSQLQWVVHYGLHFTSIALLDSTQALLQKMQLRKFHYLALAIYLCLTVLMMYIEIDYLFGFNDILMEGL</sequence>
<keyword evidence="1" id="KW-1133">Transmembrane helix</keyword>
<keyword evidence="1" id="KW-0472">Membrane</keyword>
<comment type="caution">
    <text evidence="2">The sequence shown here is derived from an EMBL/GenBank/DDBJ whole genome shotgun (WGS) entry which is preliminary data.</text>
</comment>
<name>A0A2T3W387_9DEIO</name>
<dbReference type="AlphaFoldDB" id="A0A2T3W387"/>
<organism evidence="2 3">
    <name type="scientific">Deinococcus arcticus</name>
    <dbReference type="NCBI Taxonomy" id="2136176"/>
    <lineage>
        <taxon>Bacteria</taxon>
        <taxon>Thermotogati</taxon>
        <taxon>Deinococcota</taxon>
        <taxon>Deinococci</taxon>
        <taxon>Deinococcales</taxon>
        <taxon>Deinococcaceae</taxon>
        <taxon>Deinococcus</taxon>
    </lineage>
</organism>
<evidence type="ECO:0000313" key="2">
    <source>
        <dbReference type="EMBL" id="PTA66360.1"/>
    </source>
</evidence>
<evidence type="ECO:0000313" key="3">
    <source>
        <dbReference type="Proteomes" id="UP000240317"/>
    </source>
</evidence>
<accession>A0A2T3W387</accession>
<reference evidence="2 3" key="1">
    <citation type="submission" date="2018-03" db="EMBL/GenBank/DDBJ databases">
        <title>Draft genome of Deinococcus sp. OD32.</title>
        <authorList>
            <person name="Wang X.-P."/>
            <person name="Du Z.-J."/>
        </authorList>
    </citation>
    <scope>NUCLEOTIDE SEQUENCE [LARGE SCALE GENOMIC DNA]</scope>
    <source>
        <strain evidence="2 3">OD32</strain>
    </source>
</reference>